<dbReference type="Gene3D" id="6.10.340.10">
    <property type="match status" value="1"/>
</dbReference>
<feature type="transmembrane region" description="Helical" evidence="14">
    <location>
        <begin position="154"/>
        <end position="172"/>
    </location>
</feature>
<dbReference type="CDD" id="cd06225">
    <property type="entry name" value="HAMP"/>
    <property type="match status" value="1"/>
</dbReference>
<evidence type="ECO:0000256" key="6">
    <source>
        <dbReference type="ARBA" id="ARBA00022679"/>
    </source>
</evidence>
<dbReference type="InterPro" id="IPR003660">
    <property type="entry name" value="HAMP_dom"/>
</dbReference>
<dbReference type="Pfam" id="PF02518">
    <property type="entry name" value="HATPase_c"/>
    <property type="match status" value="1"/>
</dbReference>
<sequence length="441" mass="49738">MKPLQKIRHSLSLRLLLMFIIAGILISILFQVMLGAAIGQHVKTQVKPHLSQYAEYLLLDIGSPPDIERAKLLSDRLPVEIRIEHDQQPQWQSHQLPEWVLNEPLEQQFTTSQGQPITYNFEREGVVLNYQVGDYNVFIWAKGWQRPNHRKGGFLFGVSILLLALTALYFMIRRMFKPIQTIRQGVQAIGSGDLSQRITPTRQDELGELAVSINHMTDDIEQMLESKRELLLAISHELRSPLTRAKVSLALLDESSAQKNIHRDLNEMEAMISELLEAERLSGRHSALNKTETSLNNITTQVIHEHFPDAALDVQLDESLPAQSLDSVRMKLVIRNLLENALKYQGEMAELVLLTTAIKDNKVCLSIKDHGPGIPVDHLTHLTEPFYRTDASRQRKTGGFGLGLYLVKLIVEAHAGELIISSEVGTGTTVDVYLPRATSHE</sequence>
<evidence type="ECO:0000256" key="3">
    <source>
        <dbReference type="ARBA" id="ARBA00012438"/>
    </source>
</evidence>
<accession>A0A6S6T6R6</accession>
<evidence type="ECO:0000256" key="7">
    <source>
        <dbReference type="ARBA" id="ARBA00022692"/>
    </source>
</evidence>
<dbReference type="SUPFAM" id="SSF158472">
    <property type="entry name" value="HAMP domain-like"/>
    <property type="match status" value="1"/>
</dbReference>
<dbReference type="Pfam" id="PF00512">
    <property type="entry name" value="HisKA"/>
    <property type="match status" value="1"/>
</dbReference>
<dbReference type="AlphaFoldDB" id="A0A6S6T6R6"/>
<keyword evidence="8" id="KW-0547">Nucleotide-binding</keyword>
<dbReference type="GO" id="GO:0000155">
    <property type="term" value="F:phosphorelay sensor kinase activity"/>
    <property type="evidence" value="ECO:0007669"/>
    <property type="project" value="InterPro"/>
</dbReference>
<evidence type="ECO:0000256" key="10">
    <source>
        <dbReference type="ARBA" id="ARBA00022840"/>
    </source>
</evidence>
<dbReference type="Pfam" id="PF00672">
    <property type="entry name" value="HAMP"/>
    <property type="match status" value="1"/>
</dbReference>
<keyword evidence="7 14" id="KW-0812">Transmembrane</keyword>
<dbReference type="InterPro" id="IPR050398">
    <property type="entry name" value="HssS/ArlS-like"/>
</dbReference>
<evidence type="ECO:0000313" key="17">
    <source>
        <dbReference type="EMBL" id="CAA6814973.1"/>
    </source>
</evidence>
<evidence type="ECO:0000256" key="4">
    <source>
        <dbReference type="ARBA" id="ARBA00022475"/>
    </source>
</evidence>
<comment type="subcellular location">
    <subcellularLocation>
        <location evidence="2">Cell membrane</location>
        <topology evidence="2">Multi-pass membrane protein</topology>
    </subcellularLocation>
</comment>
<organism evidence="17">
    <name type="scientific">uncultured Thiotrichaceae bacterium</name>
    <dbReference type="NCBI Taxonomy" id="298394"/>
    <lineage>
        <taxon>Bacteria</taxon>
        <taxon>Pseudomonadati</taxon>
        <taxon>Pseudomonadota</taxon>
        <taxon>Gammaproteobacteria</taxon>
        <taxon>Thiotrichales</taxon>
        <taxon>Thiotrichaceae</taxon>
        <taxon>environmental samples</taxon>
    </lineage>
</organism>
<evidence type="ECO:0000259" key="15">
    <source>
        <dbReference type="PROSITE" id="PS50109"/>
    </source>
</evidence>
<keyword evidence="13 14" id="KW-0472">Membrane</keyword>
<dbReference type="SUPFAM" id="SSF55874">
    <property type="entry name" value="ATPase domain of HSP90 chaperone/DNA topoisomerase II/histidine kinase"/>
    <property type="match status" value="1"/>
</dbReference>
<dbReference type="CDD" id="cd00082">
    <property type="entry name" value="HisKA"/>
    <property type="match status" value="1"/>
</dbReference>
<dbReference type="CDD" id="cd00075">
    <property type="entry name" value="HATPase"/>
    <property type="match status" value="1"/>
</dbReference>
<dbReference type="GO" id="GO:0005524">
    <property type="term" value="F:ATP binding"/>
    <property type="evidence" value="ECO:0007669"/>
    <property type="project" value="UniProtKB-KW"/>
</dbReference>
<evidence type="ECO:0000256" key="11">
    <source>
        <dbReference type="ARBA" id="ARBA00022989"/>
    </source>
</evidence>
<dbReference type="EC" id="2.7.13.3" evidence="3"/>
<dbReference type="InterPro" id="IPR003661">
    <property type="entry name" value="HisK_dim/P_dom"/>
</dbReference>
<dbReference type="InterPro" id="IPR005467">
    <property type="entry name" value="His_kinase_dom"/>
</dbReference>
<keyword evidence="10" id="KW-0067">ATP-binding</keyword>
<dbReference type="InterPro" id="IPR036890">
    <property type="entry name" value="HATPase_C_sf"/>
</dbReference>
<dbReference type="SUPFAM" id="SSF47384">
    <property type="entry name" value="Homodimeric domain of signal transducing histidine kinase"/>
    <property type="match status" value="1"/>
</dbReference>
<dbReference type="Gene3D" id="1.10.287.130">
    <property type="match status" value="1"/>
</dbReference>
<keyword evidence="12" id="KW-0902">Two-component regulatory system</keyword>
<feature type="domain" description="Histidine kinase" evidence="15">
    <location>
        <begin position="233"/>
        <end position="438"/>
    </location>
</feature>
<proteinExistence type="predicted"/>
<protein>
    <recommendedName>
        <fullName evidence="3">histidine kinase</fullName>
        <ecNumber evidence="3">2.7.13.3</ecNumber>
    </recommendedName>
</protein>
<dbReference type="PRINTS" id="PR00344">
    <property type="entry name" value="BCTRLSENSOR"/>
</dbReference>
<gene>
    <name evidence="17" type="ORF">HELGO_WM35968</name>
</gene>
<dbReference type="PROSITE" id="PS50885">
    <property type="entry name" value="HAMP"/>
    <property type="match status" value="1"/>
</dbReference>
<evidence type="ECO:0000256" key="1">
    <source>
        <dbReference type="ARBA" id="ARBA00000085"/>
    </source>
</evidence>
<keyword evidence="9" id="KW-0418">Kinase</keyword>
<keyword evidence="11 14" id="KW-1133">Transmembrane helix</keyword>
<evidence type="ECO:0000256" key="8">
    <source>
        <dbReference type="ARBA" id="ARBA00022741"/>
    </source>
</evidence>
<dbReference type="InterPro" id="IPR003594">
    <property type="entry name" value="HATPase_dom"/>
</dbReference>
<keyword evidence="4" id="KW-1003">Cell membrane</keyword>
<evidence type="ECO:0000256" key="2">
    <source>
        <dbReference type="ARBA" id="ARBA00004651"/>
    </source>
</evidence>
<keyword evidence="6" id="KW-0808">Transferase</keyword>
<dbReference type="PROSITE" id="PS50109">
    <property type="entry name" value="HIS_KIN"/>
    <property type="match status" value="1"/>
</dbReference>
<evidence type="ECO:0000256" key="12">
    <source>
        <dbReference type="ARBA" id="ARBA00023012"/>
    </source>
</evidence>
<dbReference type="SMART" id="SM00387">
    <property type="entry name" value="HATPase_c"/>
    <property type="match status" value="1"/>
</dbReference>
<evidence type="ECO:0000256" key="5">
    <source>
        <dbReference type="ARBA" id="ARBA00022553"/>
    </source>
</evidence>
<dbReference type="SMART" id="SM00388">
    <property type="entry name" value="HisKA"/>
    <property type="match status" value="1"/>
</dbReference>
<dbReference type="EMBL" id="CACVAT010000237">
    <property type="protein sequence ID" value="CAA6814973.1"/>
    <property type="molecule type" value="Genomic_DNA"/>
</dbReference>
<dbReference type="PANTHER" id="PTHR45528">
    <property type="entry name" value="SENSOR HISTIDINE KINASE CPXA"/>
    <property type="match status" value="1"/>
</dbReference>
<feature type="domain" description="HAMP" evidence="16">
    <location>
        <begin position="173"/>
        <end position="225"/>
    </location>
</feature>
<evidence type="ECO:0000256" key="9">
    <source>
        <dbReference type="ARBA" id="ARBA00022777"/>
    </source>
</evidence>
<evidence type="ECO:0000256" key="13">
    <source>
        <dbReference type="ARBA" id="ARBA00023136"/>
    </source>
</evidence>
<dbReference type="InterPro" id="IPR036097">
    <property type="entry name" value="HisK_dim/P_sf"/>
</dbReference>
<dbReference type="SMART" id="SM00304">
    <property type="entry name" value="HAMP"/>
    <property type="match status" value="1"/>
</dbReference>
<comment type="catalytic activity">
    <reaction evidence="1">
        <text>ATP + protein L-histidine = ADP + protein N-phospho-L-histidine.</text>
        <dbReference type="EC" id="2.7.13.3"/>
    </reaction>
</comment>
<dbReference type="Gene3D" id="3.30.565.10">
    <property type="entry name" value="Histidine kinase-like ATPase, C-terminal domain"/>
    <property type="match status" value="1"/>
</dbReference>
<evidence type="ECO:0000259" key="16">
    <source>
        <dbReference type="PROSITE" id="PS50885"/>
    </source>
</evidence>
<feature type="transmembrane region" description="Helical" evidence="14">
    <location>
        <begin position="12"/>
        <end position="38"/>
    </location>
</feature>
<reference evidence="17" key="1">
    <citation type="submission" date="2020-01" db="EMBL/GenBank/DDBJ databases">
        <authorList>
            <person name="Meier V. D."/>
            <person name="Meier V D."/>
        </authorList>
    </citation>
    <scope>NUCLEOTIDE SEQUENCE</scope>
    <source>
        <strain evidence="17">HLG_WM_MAG_09</strain>
    </source>
</reference>
<name>A0A6S6T6R6_9GAMM</name>
<dbReference type="PANTHER" id="PTHR45528:SF1">
    <property type="entry name" value="SENSOR HISTIDINE KINASE CPXA"/>
    <property type="match status" value="1"/>
</dbReference>
<evidence type="ECO:0000256" key="14">
    <source>
        <dbReference type="SAM" id="Phobius"/>
    </source>
</evidence>
<keyword evidence="5" id="KW-0597">Phosphoprotein</keyword>
<dbReference type="InterPro" id="IPR004358">
    <property type="entry name" value="Sig_transdc_His_kin-like_C"/>
</dbReference>
<dbReference type="GO" id="GO:0005886">
    <property type="term" value="C:plasma membrane"/>
    <property type="evidence" value="ECO:0007669"/>
    <property type="project" value="UniProtKB-SubCell"/>
</dbReference>